<proteinExistence type="inferred from homology"/>
<dbReference type="Gene3D" id="3.40.50.1910">
    <property type="match status" value="1"/>
</dbReference>
<protein>
    <submittedName>
        <fullName evidence="3">Sec1 domain-containing protein 2</fullName>
    </submittedName>
</protein>
<reference evidence="3" key="1">
    <citation type="submission" date="2022-07" db="EMBL/GenBank/DDBJ databases">
        <title>Phylogenomic reconstructions and comparative analyses of Kickxellomycotina fungi.</title>
        <authorList>
            <person name="Reynolds N.K."/>
            <person name="Stajich J.E."/>
            <person name="Barry K."/>
            <person name="Grigoriev I.V."/>
            <person name="Crous P."/>
            <person name="Smith M.E."/>
        </authorList>
    </citation>
    <scope>NUCLEOTIDE SEQUENCE</scope>
    <source>
        <strain evidence="3">IMI 214461</strain>
    </source>
</reference>
<gene>
    <name evidence="3" type="primary">SCFD2</name>
    <name evidence="3" type="ORF">H4R26_001000</name>
</gene>
<evidence type="ECO:0000256" key="1">
    <source>
        <dbReference type="ARBA" id="ARBA00009884"/>
    </source>
</evidence>
<dbReference type="OrthoDB" id="2228at2759"/>
<sequence length="724" mass="76302">MQSSTISLAEQAAATLEDAVNEHSLGLDTTIFADDVVLQSINTGVPSGILGLLGVSRKGKPCGARAIKQLNSPESVFPDGPHALFLVGSVSWPATSWPGIARILQRGAFTRCTLCVATSEQLWRDVEAAFPGHAITLTSAGVSSALLELLRQGQHAESAFLEPGAVQVHSLPLISVSPLHGDLFLLPDLHDMFPFPDAGHHNKLLDRASLSIISLLHGLGLEGNFYSLGDMAKRISRRCSSLMQRGNKVPGGGERATVVFVDRTLDLVAPMHHGGHLLDQLFRVLTEATLSGDAGATRDSMTDKSLLSVLRDDDCPLPMNMWETCFEHDKSVALQLIRRSLVGHLAQLNAESKTKGAMPPTTGKVTAEQLQRIIDICQDLDTDDVQAVLSVAQAVANAEATSGKERWSEIESAEKTIKLVMGGIKDSLGEMVGSSRRSGERAEVLEAEETQEMDAAWNQLLAAIPALSPGMLEACASEEPESLALEALTRRWLWRHTPAPGMVLMAASLLAPTKAGIPAGQRARVEQRLVDDYAAVFQAVARGHKGAWSAGAAQGAAQRWAARVVEYAGLVAVSEGQRSRVAQWRELVGLSRGMDGVYSPLCARVASDVLRGDSGCADLEHAEQGTAVAAANLLKGLGRRFLSGKPAAGASDGPSSTDQLPPRGAGEAAARSATVLFFVVGGITFEEAALVAAAARQHGGARRVLVGGTSISTAAGLAHLAGLA</sequence>
<evidence type="ECO:0000313" key="4">
    <source>
        <dbReference type="Proteomes" id="UP001150907"/>
    </source>
</evidence>
<keyword evidence="4" id="KW-1185">Reference proteome</keyword>
<dbReference type="AlphaFoldDB" id="A0A9W8BLN1"/>
<name>A0A9W8BLN1_9FUNG</name>
<dbReference type="InterPro" id="IPR001619">
    <property type="entry name" value="Sec1-like"/>
</dbReference>
<dbReference type="Proteomes" id="UP001150907">
    <property type="component" value="Unassembled WGS sequence"/>
</dbReference>
<dbReference type="PANTHER" id="PTHR11679">
    <property type="entry name" value="VESICLE PROTEIN SORTING-ASSOCIATED"/>
    <property type="match status" value="1"/>
</dbReference>
<comment type="caution">
    <text evidence="3">The sequence shown here is derived from an EMBL/GenBank/DDBJ whole genome shotgun (WGS) entry which is preliminary data.</text>
</comment>
<dbReference type="GO" id="GO:0016192">
    <property type="term" value="P:vesicle-mediated transport"/>
    <property type="evidence" value="ECO:0007669"/>
    <property type="project" value="InterPro"/>
</dbReference>
<accession>A0A9W8BLN1</accession>
<dbReference type="InterPro" id="IPR027482">
    <property type="entry name" value="Sec1-like_dom2"/>
</dbReference>
<organism evidence="3 4">
    <name type="scientific">Coemansia thaxteri</name>
    <dbReference type="NCBI Taxonomy" id="2663907"/>
    <lineage>
        <taxon>Eukaryota</taxon>
        <taxon>Fungi</taxon>
        <taxon>Fungi incertae sedis</taxon>
        <taxon>Zoopagomycota</taxon>
        <taxon>Kickxellomycotina</taxon>
        <taxon>Kickxellomycetes</taxon>
        <taxon>Kickxellales</taxon>
        <taxon>Kickxellaceae</taxon>
        <taxon>Coemansia</taxon>
    </lineage>
</organism>
<dbReference type="SUPFAM" id="SSF56815">
    <property type="entry name" value="Sec1/munc18-like (SM) proteins"/>
    <property type="match status" value="2"/>
</dbReference>
<dbReference type="EMBL" id="JANBQF010000037">
    <property type="protein sequence ID" value="KAJ2007107.1"/>
    <property type="molecule type" value="Genomic_DNA"/>
</dbReference>
<comment type="similarity">
    <text evidence="1">Belongs to the STXBP/unc-18/SEC1 family.</text>
</comment>
<evidence type="ECO:0000256" key="2">
    <source>
        <dbReference type="SAM" id="MobiDB-lite"/>
    </source>
</evidence>
<dbReference type="InterPro" id="IPR036045">
    <property type="entry name" value="Sec1-like_sf"/>
</dbReference>
<evidence type="ECO:0000313" key="3">
    <source>
        <dbReference type="EMBL" id="KAJ2007107.1"/>
    </source>
</evidence>
<feature type="region of interest" description="Disordered" evidence="2">
    <location>
        <begin position="645"/>
        <end position="665"/>
    </location>
</feature>